<name>A0ABX7VT05_9BACI</name>
<sequence length="131" mass="14202">MGPFISTFIYFIIAILVVLAGLAVFETLTRKYRDWEEIENGNAAVALSVSGKIIGICIVLAFAIYHSVSIWETVIWGAYGVVLQVVAYLVFEVLTRKFSVEVKLKENNTAVGIVSLAVSIGLAFVIGASIT</sequence>
<evidence type="ECO:0000256" key="7">
    <source>
        <dbReference type="SAM" id="Phobius"/>
    </source>
</evidence>
<organism evidence="8 9">
    <name type="scientific">Sediminibacillus dalangtanensis</name>
    <dbReference type="NCBI Taxonomy" id="2729421"/>
    <lineage>
        <taxon>Bacteria</taxon>
        <taxon>Bacillati</taxon>
        <taxon>Bacillota</taxon>
        <taxon>Bacilli</taxon>
        <taxon>Bacillales</taxon>
        <taxon>Bacillaceae</taxon>
        <taxon>Sediminibacillus</taxon>
    </lineage>
</organism>
<evidence type="ECO:0000256" key="1">
    <source>
        <dbReference type="ARBA" id="ARBA00004651"/>
    </source>
</evidence>
<feature type="transmembrane region" description="Helical" evidence="7">
    <location>
        <begin position="111"/>
        <end position="130"/>
    </location>
</feature>
<protein>
    <submittedName>
        <fullName evidence="8">DUF350 domain-containing protein</fullName>
    </submittedName>
</protein>
<dbReference type="RefSeq" id="WP_209365220.1">
    <property type="nucleotide sequence ID" value="NZ_CP046956.1"/>
</dbReference>
<proteinExistence type="inferred from homology"/>
<keyword evidence="4 7" id="KW-0812">Transmembrane</keyword>
<evidence type="ECO:0000256" key="2">
    <source>
        <dbReference type="ARBA" id="ARBA00005779"/>
    </source>
</evidence>
<dbReference type="InterPro" id="IPR007140">
    <property type="entry name" value="DUF350"/>
</dbReference>
<evidence type="ECO:0000256" key="4">
    <source>
        <dbReference type="ARBA" id="ARBA00022692"/>
    </source>
</evidence>
<dbReference type="PANTHER" id="PTHR40043">
    <property type="entry name" value="UPF0719 INNER MEMBRANE PROTEIN YJFL"/>
    <property type="match status" value="1"/>
</dbReference>
<evidence type="ECO:0000256" key="3">
    <source>
        <dbReference type="ARBA" id="ARBA00022475"/>
    </source>
</evidence>
<reference evidence="8 9" key="1">
    <citation type="submission" date="2019-12" db="EMBL/GenBank/DDBJ databases">
        <title>The whole genome sequencing of a strain isolated from a Mars analog, Dalangtan Playa.</title>
        <authorList>
            <person name="Huang T."/>
        </authorList>
    </citation>
    <scope>NUCLEOTIDE SEQUENCE [LARGE SCALE GENOMIC DNA]</scope>
    <source>
        <strain evidence="8 9">DP4-553-S</strain>
    </source>
</reference>
<dbReference type="Pfam" id="PF03994">
    <property type="entry name" value="DUF350"/>
    <property type="match status" value="1"/>
</dbReference>
<feature type="transmembrane region" description="Helical" evidence="7">
    <location>
        <begin position="45"/>
        <end position="68"/>
    </location>
</feature>
<keyword evidence="5 7" id="KW-1133">Transmembrane helix</keyword>
<keyword evidence="9" id="KW-1185">Reference proteome</keyword>
<comment type="similarity">
    <text evidence="2">Belongs to the UPF0719 family.</text>
</comment>
<gene>
    <name evidence="8" type="ORF">ERJ70_12660</name>
</gene>
<dbReference type="PANTHER" id="PTHR40043:SF1">
    <property type="entry name" value="UPF0719 INNER MEMBRANE PROTEIN YJFL"/>
    <property type="match status" value="1"/>
</dbReference>
<feature type="transmembrane region" description="Helical" evidence="7">
    <location>
        <begin position="6"/>
        <end position="25"/>
    </location>
</feature>
<keyword evidence="6 7" id="KW-0472">Membrane</keyword>
<evidence type="ECO:0000256" key="5">
    <source>
        <dbReference type="ARBA" id="ARBA00022989"/>
    </source>
</evidence>
<accession>A0ABX7VT05</accession>
<dbReference type="Proteomes" id="UP000665043">
    <property type="component" value="Chromosome"/>
</dbReference>
<feature type="transmembrane region" description="Helical" evidence="7">
    <location>
        <begin position="74"/>
        <end position="91"/>
    </location>
</feature>
<evidence type="ECO:0000256" key="6">
    <source>
        <dbReference type="ARBA" id="ARBA00023136"/>
    </source>
</evidence>
<comment type="subcellular location">
    <subcellularLocation>
        <location evidence="1">Cell membrane</location>
        <topology evidence="1">Multi-pass membrane protein</topology>
    </subcellularLocation>
</comment>
<evidence type="ECO:0000313" key="8">
    <source>
        <dbReference type="EMBL" id="QTN00073.1"/>
    </source>
</evidence>
<keyword evidence="3" id="KW-1003">Cell membrane</keyword>
<dbReference type="EMBL" id="CP046956">
    <property type="protein sequence ID" value="QTN00073.1"/>
    <property type="molecule type" value="Genomic_DNA"/>
</dbReference>
<evidence type="ECO:0000313" key="9">
    <source>
        <dbReference type="Proteomes" id="UP000665043"/>
    </source>
</evidence>